<organism evidence="1 2">
    <name type="scientific">Hyalomma asiaticum</name>
    <name type="common">Tick</name>
    <dbReference type="NCBI Taxonomy" id="266040"/>
    <lineage>
        <taxon>Eukaryota</taxon>
        <taxon>Metazoa</taxon>
        <taxon>Ecdysozoa</taxon>
        <taxon>Arthropoda</taxon>
        <taxon>Chelicerata</taxon>
        <taxon>Arachnida</taxon>
        <taxon>Acari</taxon>
        <taxon>Parasitiformes</taxon>
        <taxon>Ixodida</taxon>
        <taxon>Ixodoidea</taxon>
        <taxon>Ixodidae</taxon>
        <taxon>Hyalomminae</taxon>
        <taxon>Hyalomma</taxon>
    </lineage>
</organism>
<name>A0ACB7RYA4_HYAAI</name>
<dbReference type="EMBL" id="CM023487">
    <property type="protein sequence ID" value="KAH6926434.1"/>
    <property type="molecule type" value="Genomic_DNA"/>
</dbReference>
<evidence type="ECO:0000313" key="1">
    <source>
        <dbReference type="EMBL" id="KAH6926434.1"/>
    </source>
</evidence>
<evidence type="ECO:0000313" key="2">
    <source>
        <dbReference type="Proteomes" id="UP000821845"/>
    </source>
</evidence>
<gene>
    <name evidence="1" type="ORF">HPB50_018692</name>
</gene>
<dbReference type="Proteomes" id="UP000821845">
    <property type="component" value="Chromosome 7"/>
</dbReference>
<keyword evidence="2" id="KW-1185">Reference proteome</keyword>
<sequence length="263" mass="29876">MAALQLGIVFAIAVLGAGNQHAFKWKELRDGCNTTDIKRFWNTTEPIWTHTTVATDGSGLSCLVDVKINQTGIYTFLTRSHYDYSSGKAEKKTLDLKGIVSMRNTFNLEAMLLYYARYPKKPRWENVESRPKHNKHLQLNSSSSTEDDMMSTSEAAKLRRENLELKKENKQLRHLNIRLQKIVTEKLLLLCNSTEDNRLSHVKESPFKKPDIENLATEAVINQDRTCAATDIIGATIAGTSTRPFRGERWQGFHQQGRLADGH</sequence>
<protein>
    <submittedName>
        <fullName evidence="1">Uncharacterized protein</fullName>
    </submittedName>
</protein>
<accession>A0ACB7RYA4</accession>
<reference evidence="1" key="1">
    <citation type="submission" date="2020-05" db="EMBL/GenBank/DDBJ databases">
        <title>Large-scale comparative analyses of tick genomes elucidate their genetic diversity and vector capacities.</title>
        <authorList>
            <person name="Jia N."/>
            <person name="Wang J."/>
            <person name="Shi W."/>
            <person name="Du L."/>
            <person name="Sun Y."/>
            <person name="Zhan W."/>
            <person name="Jiang J."/>
            <person name="Wang Q."/>
            <person name="Zhang B."/>
            <person name="Ji P."/>
            <person name="Sakyi L.B."/>
            <person name="Cui X."/>
            <person name="Yuan T."/>
            <person name="Jiang B."/>
            <person name="Yang W."/>
            <person name="Lam T.T.-Y."/>
            <person name="Chang Q."/>
            <person name="Ding S."/>
            <person name="Wang X."/>
            <person name="Zhu J."/>
            <person name="Ruan X."/>
            <person name="Zhao L."/>
            <person name="Wei J."/>
            <person name="Que T."/>
            <person name="Du C."/>
            <person name="Cheng J."/>
            <person name="Dai P."/>
            <person name="Han X."/>
            <person name="Huang E."/>
            <person name="Gao Y."/>
            <person name="Liu J."/>
            <person name="Shao H."/>
            <person name="Ye R."/>
            <person name="Li L."/>
            <person name="Wei W."/>
            <person name="Wang X."/>
            <person name="Wang C."/>
            <person name="Yang T."/>
            <person name="Huo Q."/>
            <person name="Li W."/>
            <person name="Guo W."/>
            <person name="Chen H."/>
            <person name="Zhou L."/>
            <person name="Ni X."/>
            <person name="Tian J."/>
            <person name="Zhou Y."/>
            <person name="Sheng Y."/>
            <person name="Liu T."/>
            <person name="Pan Y."/>
            <person name="Xia L."/>
            <person name="Li J."/>
            <person name="Zhao F."/>
            <person name="Cao W."/>
        </authorList>
    </citation>
    <scope>NUCLEOTIDE SEQUENCE</scope>
    <source>
        <strain evidence="1">Hyas-2018</strain>
    </source>
</reference>
<comment type="caution">
    <text evidence="1">The sequence shown here is derived from an EMBL/GenBank/DDBJ whole genome shotgun (WGS) entry which is preliminary data.</text>
</comment>
<proteinExistence type="predicted"/>